<dbReference type="Pfam" id="PF13330">
    <property type="entry name" value="Mucin2_WxxW"/>
    <property type="match status" value="8"/>
</dbReference>
<dbReference type="PANTHER" id="PTHR15031">
    <property type="entry name" value="CARTILAGE INTERMEDIATE LAYER PROTEIN CLIP"/>
    <property type="match status" value="1"/>
</dbReference>
<dbReference type="InterPro" id="IPR002172">
    <property type="entry name" value="LDrepeatLR_classA_rpt"/>
</dbReference>
<feature type="disulfide bond" evidence="6">
    <location>
        <begin position="1523"/>
        <end position="1535"/>
    </location>
</feature>
<gene>
    <name evidence="9" type="ORF">RRG08_026853</name>
</gene>
<evidence type="ECO:0000256" key="1">
    <source>
        <dbReference type="ARBA" id="ARBA00004613"/>
    </source>
</evidence>
<organism evidence="9 10">
    <name type="scientific">Elysia crispata</name>
    <name type="common">lettuce slug</name>
    <dbReference type="NCBI Taxonomy" id="231223"/>
    <lineage>
        <taxon>Eukaryota</taxon>
        <taxon>Metazoa</taxon>
        <taxon>Spiralia</taxon>
        <taxon>Lophotrochozoa</taxon>
        <taxon>Mollusca</taxon>
        <taxon>Gastropoda</taxon>
        <taxon>Heterobranchia</taxon>
        <taxon>Euthyneura</taxon>
        <taxon>Panpulmonata</taxon>
        <taxon>Sacoglossa</taxon>
        <taxon>Placobranchoidea</taxon>
        <taxon>Plakobranchidae</taxon>
        <taxon>Elysia</taxon>
    </lineage>
</organism>
<evidence type="ECO:0000256" key="3">
    <source>
        <dbReference type="ARBA" id="ARBA00022729"/>
    </source>
</evidence>
<keyword evidence="5" id="KW-0325">Glycoprotein</keyword>
<evidence type="ECO:0000256" key="7">
    <source>
        <dbReference type="SAM" id="MobiDB-lite"/>
    </source>
</evidence>
<keyword evidence="4 6" id="KW-1015">Disulfide bond</keyword>
<comment type="caution">
    <text evidence="6">Lacks conserved residue(s) required for the propagation of feature annotation.</text>
</comment>
<evidence type="ECO:0000256" key="5">
    <source>
        <dbReference type="ARBA" id="ARBA00023180"/>
    </source>
</evidence>
<accession>A0AAE0Y5G0</accession>
<dbReference type="CDD" id="cd00112">
    <property type="entry name" value="LDLa"/>
    <property type="match status" value="1"/>
</dbReference>
<dbReference type="Proteomes" id="UP001283361">
    <property type="component" value="Unassembled WGS sequence"/>
</dbReference>
<sequence length="1574" mass="170551">MIFVSSKLLSNAELSTASTITTQPTNIQVDCAWSPWLNVDSPDNGAGDIESIGEIKRKFGVCNTFAAIECKVTGTPVLFSQAGQDRLTCDILSGFRCYNSEQVNGKCMDYEVRILCWDSLCPGPSPKPPTLSPPLTTLPSDQAVRTTGSCPPGEEWQSCAYTCDEVCDYLGRSAGGCNGILTPEANCIPGCREPPELQTVTCKPDERLIDTNTCVPKSLCTCLKPDGTAAKAFESWIDPDRPCSVCSCFSGEVICSVESCQTTLPAPGVTAVPPTQVCGWSNWINENSPGAGKSGDLELLSVVGPPHGLCASPSRIMCRDTQTGLEAKDGNQVVKSDLVDGFKCFDYQNPQGCHDYEISVYCGCLPTPEPDEGTFGTPTPAPELSSFATATPAPDSGSFRTPSLSDQCVSGWSPWLNRDTPTTNDGDIEKMTKDEMATFCPGGNITEIQCIDSDSLDDWVSLSEASCTVEDGLKCVNLPFLYMPSCRDYKIRYMCNCSAGSVLTKTTPMPAGNKEPKCEWTAWMDSQAPDALGEEESISMLRSDFSFCKTADITAVECRDRVSKKTAEQLGQANVLCDLQFEGLKCFSADQPSGQCADYEVRFFCEPQGLDCGANGLTTLMTTTTVSSTPHTLSVCNGSSQDAMPVPVDASQITASSSLSAYSGPERALLDTQQEMLKTGGWVAQKKRPQPVDQSQLSRAPKYSSGQPQVFTANIDSDSKEKILFMPVNAKAVMLQPLSWHNSIAVRLQILGCEPSSQPTNSLTPSGATCISGWSPWLNRDTPATGDGDVENMTPEELATFCPGGNITDIQCIDSDSLDDWVSLSEASCTVEDGLQCVNLPFLDMPSCRDYKIRYMCNCSESSPNLPKATTEKKITTIPAITTRSMTTSKAVTTVPDIVCRSGWSSWINEDTPATGDGDVEKMAANDLDTFCPGGNITDIQCVDSDSLDDWVSLSEASCTVEDGLQCVNLPFLDMPSCRDYKIRYMCNCTDASTLIGVNPSPQDFPASPSSDTSKTTTLPKMTTKPTAPPVPSFGDQCVSGWLPWLNRDIPVTGDGDFEKMTPQELDTLCPGGQITDIDCIDSDSLDGWASLAEASCTLAEGLQCFNLPFLDAPSCRDYKIRYMCDCGQPQGRRKRSVSQSFEAPAVPFMSTMPANCQAEMGMRDRSIHNNMISASSSRDDRHAAHTARLGTRGTWIPAQSDIHQYIQVDFLGPVYLSGVTTQGQADGPSLVTSYKIQYSKDGVIWNIYKEHAGVDKIFKGNPEPVTPVSNFFHLPILTRFLRISPQTWRNRIALRFEVHGCPQQYHALSSLEVATLSMTDSKSTSDVDAMGDCLEWDTWVDTHHPSLSNKNDIATINELSGTSPTCKYPIAIECRTATPDNRPAKAANQGVVCNLWDGLMCNASKVNEPICFNYEVRLGCLKNTPECVSEAQMAPHSAMAQRTCYADMDTSGCPKAGCAKGLFCNGQKCVPKTECPCNAETKVLKPDGVFQETICLPKEVPTCPLGQPILDKEKCTFSCAKCDKGELQCGDGTCLLSSKRCDGIIDCLDDELECSTAPIFNPWWPVHEMRPSI</sequence>
<keyword evidence="2" id="KW-0964">Secreted</keyword>
<evidence type="ECO:0000259" key="8">
    <source>
        <dbReference type="PROSITE" id="PS50022"/>
    </source>
</evidence>
<dbReference type="FunFam" id="2.60.120.260:FF:000002">
    <property type="entry name" value="Coagulation factor VIII"/>
    <property type="match status" value="1"/>
</dbReference>
<dbReference type="InterPro" id="IPR036055">
    <property type="entry name" value="LDL_receptor-like_sf"/>
</dbReference>
<keyword evidence="10" id="KW-1185">Reference proteome</keyword>
<dbReference type="CDD" id="cd19941">
    <property type="entry name" value="TIL"/>
    <property type="match status" value="1"/>
</dbReference>
<comment type="subcellular location">
    <subcellularLocation>
        <location evidence="1">Secreted</location>
    </subcellularLocation>
</comment>
<protein>
    <recommendedName>
        <fullName evidence="8">F5/8 type C domain-containing protein</fullName>
    </recommendedName>
</protein>
<dbReference type="InterPro" id="IPR039675">
    <property type="entry name" value="CILP1/CILP2"/>
</dbReference>
<evidence type="ECO:0000256" key="4">
    <source>
        <dbReference type="ARBA" id="ARBA00023157"/>
    </source>
</evidence>
<feature type="region of interest" description="Disordered" evidence="7">
    <location>
        <begin position="681"/>
        <end position="710"/>
    </location>
</feature>
<evidence type="ECO:0000256" key="6">
    <source>
        <dbReference type="PROSITE-ProRule" id="PRU00124"/>
    </source>
</evidence>
<dbReference type="SUPFAM" id="SSF57424">
    <property type="entry name" value="LDL receptor-like module"/>
    <property type="match status" value="1"/>
</dbReference>
<proteinExistence type="predicted"/>
<keyword evidence="3" id="KW-0732">Signal</keyword>
<dbReference type="PROSITE" id="PS50068">
    <property type="entry name" value="LDLRA_2"/>
    <property type="match status" value="1"/>
</dbReference>
<dbReference type="Gene3D" id="4.10.400.10">
    <property type="entry name" value="Low-density Lipoprotein Receptor"/>
    <property type="match status" value="1"/>
</dbReference>
<dbReference type="EMBL" id="JAWDGP010006885">
    <property type="protein sequence ID" value="KAK3733738.1"/>
    <property type="molecule type" value="Genomic_DNA"/>
</dbReference>
<dbReference type="PANTHER" id="PTHR15031:SF4">
    <property type="entry name" value="CARTILAGE INTERMEDIATE LAYER PROTEIN 1"/>
    <property type="match status" value="1"/>
</dbReference>
<dbReference type="InterPro" id="IPR025155">
    <property type="entry name" value="WxxW_domain"/>
</dbReference>
<dbReference type="InterPro" id="IPR008979">
    <property type="entry name" value="Galactose-bd-like_sf"/>
</dbReference>
<dbReference type="PROSITE" id="PS50022">
    <property type="entry name" value="FA58C_3"/>
    <property type="match status" value="1"/>
</dbReference>
<dbReference type="CDD" id="cd00057">
    <property type="entry name" value="FA58C"/>
    <property type="match status" value="1"/>
</dbReference>
<dbReference type="InterPro" id="IPR000421">
    <property type="entry name" value="FA58C"/>
</dbReference>
<evidence type="ECO:0000313" key="10">
    <source>
        <dbReference type="Proteomes" id="UP001283361"/>
    </source>
</evidence>
<feature type="domain" description="F5/8 type C" evidence="8">
    <location>
        <begin position="1157"/>
        <end position="1302"/>
    </location>
</feature>
<dbReference type="Pfam" id="PF00754">
    <property type="entry name" value="F5_F8_type_C"/>
    <property type="match status" value="1"/>
</dbReference>
<feature type="compositionally biased region" description="Polar residues" evidence="7">
    <location>
        <begin position="692"/>
        <end position="710"/>
    </location>
</feature>
<evidence type="ECO:0000313" key="9">
    <source>
        <dbReference type="EMBL" id="KAK3733738.1"/>
    </source>
</evidence>
<dbReference type="SUPFAM" id="SSF49785">
    <property type="entry name" value="Galactose-binding domain-like"/>
    <property type="match status" value="2"/>
</dbReference>
<reference evidence="9" key="1">
    <citation type="journal article" date="2023" name="G3 (Bethesda)">
        <title>A reference genome for the long-term kleptoplast-retaining sea slug Elysia crispata morphotype clarki.</title>
        <authorList>
            <person name="Eastman K.E."/>
            <person name="Pendleton A.L."/>
            <person name="Shaikh M.A."/>
            <person name="Suttiyut T."/>
            <person name="Ogas R."/>
            <person name="Tomko P."/>
            <person name="Gavelis G."/>
            <person name="Widhalm J.R."/>
            <person name="Wisecaver J.H."/>
        </authorList>
    </citation>
    <scope>NUCLEOTIDE SEQUENCE</scope>
    <source>
        <strain evidence="9">ECLA1</strain>
    </source>
</reference>
<comment type="caution">
    <text evidence="9">The sequence shown here is derived from an EMBL/GenBank/DDBJ whole genome shotgun (WGS) entry which is preliminary data.</text>
</comment>
<dbReference type="SMART" id="SM00192">
    <property type="entry name" value="LDLa"/>
    <property type="match status" value="1"/>
</dbReference>
<dbReference type="GO" id="GO:0005576">
    <property type="term" value="C:extracellular region"/>
    <property type="evidence" value="ECO:0007669"/>
    <property type="project" value="UniProtKB-SubCell"/>
</dbReference>
<dbReference type="PROSITE" id="PS01286">
    <property type="entry name" value="FA58C_2"/>
    <property type="match status" value="1"/>
</dbReference>
<evidence type="ECO:0000256" key="2">
    <source>
        <dbReference type="ARBA" id="ARBA00022525"/>
    </source>
</evidence>
<feature type="region of interest" description="Disordered" evidence="7">
    <location>
        <begin position="1000"/>
        <end position="1027"/>
    </location>
</feature>
<dbReference type="SMART" id="SM00231">
    <property type="entry name" value="FA58C"/>
    <property type="match status" value="1"/>
</dbReference>
<feature type="disulfide bond" evidence="6">
    <location>
        <begin position="1530"/>
        <end position="1548"/>
    </location>
</feature>
<dbReference type="Gene3D" id="2.60.120.260">
    <property type="entry name" value="Galactose-binding domain-like"/>
    <property type="match status" value="2"/>
</dbReference>
<name>A0AAE0Y5G0_9GAST</name>
<feature type="compositionally biased region" description="Low complexity" evidence="7">
    <location>
        <begin position="1013"/>
        <end position="1026"/>
    </location>
</feature>